<comment type="caution">
    <text evidence="1">The sequence shown here is derived from an EMBL/GenBank/DDBJ whole genome shotgun (WGS) entry which is preliminary data.</text>
</comment>
<dbReference type="AlphaFoldDB" id="A0A3N2C7B6"/>
<gene>
    <name evidence="1" type="ORF">EDD42_3510</name>
</gene>
<dbReference type="EMBL" id="RKHL01000001">
    <property type="protein sequence ID" value="ROR83399.1"/>
    <property type="molecule type" value="Genomic_DNA"/>
</dbReference>
<keyword evidence="2" id="KW-1185">Reference proteome</keyword>
<evidence type="ECO:0000313" key="1">
    <source>
        <dbReference type="EMBL" id="ROR83399.1"/>
    </source>
</evidence>
<dbReference type="Pfam" id="PF07751">
    <property type="entry name" value="Abi_2"/>
    <property type="match status" value="1"/>
</dbReference>
<name>A0A3N2C7B6_9MICO</name>
<evidence type="ECO:0000313" key="2">
    <source>
        <dbReference type="Proteomes" id="UP000266915"/>
    </source>
</evidence>
<accession>A0A3N2C7B6</accession>
<dbReference type="Proteomes" id="UP000266915">
    <property type="component" value="Unassembled WGS sequence"/>
</dbReference>
<proteinExistence type="predicted"/>
<reference evidence="1 2" key="1">
    <citation type="submission" date="2018-11" db="EMBL/GenBank/DDBJ databases">
        <title>Sequencing the genomes of 1000 actinobacteria strains.</title>
        <authorList>
            <person name="Klenk H.-P."/>
        </authorList>
    </citation>
    <scope>NUCLEOTIDE SEQUENCE [LARGE SCALE GENOMIC DNA]</scope>
    <source>
        <strain evidence="1 2">DSM 14012</strain>
    </source>
</reference>
<organism evidence="1 2">
    <name type="scientific">Plantibacter flavus</name>
    <dbReference type="NCBI Taxonomy" id="150123"/>
    <lineage>
        <taxon>Bacteria</taxon>
        <taxon>Bacillati</taxon>
        <taxon>Actinomycetota</taxon>
        <taxon>Actinomycetes</taxon>
        <taxon>Micrococcales</taxon>
        <taxon>Microbacteriaceae</taxon>
        <taxon>Plantibacter</taxon>
    </lineage>
</organism>
<protein>
    <submittedName>
        <fullName evidence="1">Abi-like protein</fullName>
    </submittedName>
</protein>
<sequence length="225" mass="24831">MSTHAAGGGKRSLSISEQVGLLEARGLVDEAGHLPRARMTHGYFRLSGYWRYFQIDPSAGRNAFLHGTEFLEVLDIYRLDAELRNLLLEGISEVEVALRASLIANLCTPGGLGTEYLQETTYSDRVDASGRSHRAKLLSDIRDVCAHHSRIWNRPVQQDQPRLFSGAFPPGVGPRDFVGAPWGVISVLGHMVMQVRNDTTFADAVHRLVTSNSLYWQGVSDPSDA</sequence>
<dbReference type="InterPro" id="IPR011664">
    <property type="entry name" value="Abi_system_AbiD/AbiF-like"/>
</dbReference>